<protein>
    <submittedName>
        <fullName evidence="1">Uncharacterized protein</fullName>
    </submittedName>
</protein>
<accession>A0AAD9PMN4</accession>
<name>A0AAD9PMN4_9APIC</name>
<dbReference type="GeneID" id="94334643"/>
<gene>
    <name evidence="1" type="ORF">BdWA1_000345</name>
</gene>
<dbReference type="Proteomes" id="UP001214638">
    <property type="component" value="Unassembled WGS sequence"/>
</dbReference>
<evidence type="ECO:0000313" key="2">
    <source>
        <dbReference type="Proteomes" id="UP001214638"/>
    </source>
</evidence>
<reference evidence="1" key="1">
    <citation type="journal article" date="2023" name="Nat. Microbiol.">
        <title>Babesia duncani multi-omics identifies virulence factors and drug targets.</title>
        <authorList>
            <person name="Singh P."/>
            <person name="Lonardi S."/>
            <person name="Liang Q."/>
            <person name="Vydyam P."/>
            <person name="Khabirova E."/>
            <person name="Fang T."/>
            <person name="Gihaz S."/>
            <person name="Thekkiniath J."/>
            <person name="Munshi M."/>
            <person name="Abel S."/>
            <person name="Ciampossin L."/>
            <person name="Batugedara G."/>
            <person name="Gupta M."/>
            <person name="Lu X.M."/>
            <person name="Lenz T."/>
            <person name="Chakravarty S."/>
            <person name="Cornillot E."/>
            <person name="Hu Y."/>
            <person name="Ma W."/>
            <person name="Gonzalez L.M."/>
            <person name="Sanchez S."/>
            <person name="Estrada K."/>
            <person name="Sanchez-Flores A."/>
            <person name="Montero E."/>
            <person name="Harb O.S."/>
            <person name="Le Roch K.G."/>
            <person name="Mamoun C.B."/>
        </authorList>
    </citation>
    <scope>NUCLEOTIDE SEQUENCE</scope>
    <source>
        <strain evidence="1">WA1</strain>
    </source>
</reference>
<organism evidence="1 2">
    <name type="scientific">Babesia duncani</name>
    <dbReference type="NCBI Taxonomy" id="323732"/>
    <lineage>
        <taxon>Eukaryota</taxon>
        <taxon>Sar</taxon>
        <taxon>Alveolata</taxon>
        <taxon>Apicomplexa</taxon>
        <taxon>Aconoidasida</taxon>
        <taxon>Piroplasmida</taxon>
        <taxon>Babesiidae</taxon>
        <taxon>Babesia</taxon>
    </lineage>
</organism>
<keyword evidence="2" id="KW-1185">Reference proteome</keyword>
<dbReference type="EMBL" id="JALLKP010000001">
    <property type="protein sequence ID" value="KAK2197346.1"/>
    <property type="molecule type" value="Genomic_DNA"/>
</dbReference>
<dbReference type="RefSeq" id="XP_067804188.1">
    <property type="nucleotide sequence ID" value="XM_067945397.1"/>
</dbReference>
<comment type="caution">
    <text evidence="1">The sequence shown here is derived from an EMBL/GenBank/DDBJ whole genome shotgun (WGS) entry which is preliminary data.</text>
</comment>
<dbReference type="AlphaFoldDB" id="A0AAD9PMN4"/>
<proteinExistence type="predicted"/>
<evidence type="ECO:0000313" key="1">
    <source>
        <dbReference type="EMBL" id="KAK2197346.1"/>
    </source>
</evidence>
<sequence>MTLPLELENPNTSLGILINFKGTCNSLGLIWSNKVPEKGTLLFCATTTTSAKGPCRFGSCHFSFPTLFKSV</sequence>
<dbReference type="KEGG" id="bdw:94334643"/>